<name>A0AAW5KPD6_9FIRM</name>
<accession>A0AAW5KPD6</accession>
<dbReference type="AlphaFoldDB" id="A0AAW5KPD6"/>
<protein>
    <submittedName>
        <fullName evidence="1">Uncharacterized protein</fullName>
    </submittedName>
</protein>
<evidence type="ECO:0000313" key="2">
    <source>
        <dbReference type="Proteomes" id="UP001206236"/>
    </source>
</evidence>
<sequence length="83" mass="9884">MLERVESIEPRIRDYAEEWLDYYLDCWATLTERLPNKLVFTDYHNEDIALFRSADNQNGSDIPTILNSVRNVEPNANIYFTKR</sequence>
<gene>
    <name evidence="1" type="ORF">NE632_13715</name>
</gene>
<reference evidence="1" key="1">
    <citation type="submission" date="2022-06" db="EMBL/GenBank/DDBJ databases">
        <title>Isolation of gut microbiota from human fecal samples.</title>
        <authorList>
            <person name="Pamer E.G."/>
            <person name="Barat B."/>
            <person name="Waligurski E."/>
            <person name="Medina S."/>
            <person name="Paddock L."/>
            <person name="Mostad J."/>
        </authorList>
    </citation>
    <scope>NUCLEOTIDE SEQUENCE</scope>
    <source>
        <strain evidence="1">DFI.5.57</strain>
    </source>
</reference>
<dbReference type="RefSeq" id="WP_256322619.1">
    <property type="nucleotide sequence ID" value="NZ_JAGZTK010000019.1"/>
</dbReference>
<proteinExistence type="predicted"/>
<organism evidence="1 2">
    <name type="scientific">Ruminococcus bicirculans</name>
    <name type="common">ex Wegman et al. 2014</name>
    <dbReference type="NCBI Taxonomy" id="1160721"/>
    <lineage>
        <taxon>Bacteria</taxon>
        <taxon>Bacillati</taxon>
        <taxon>Bacillota</taxon>
        <taxon>Clostridia</taxon>
        <taxon>Eubacteriales</taxon>
        <taxon>Oscillospiraceae</taxon>
        <taxon>Ruminococcus</taxon>
    </lineage>
</organism>
<dbReference type="EMBL" id="JANGCN010000057">
    <property type="protein sequence ID" value="MCQ5154350.1"/>
    <property type="molecule type" value="Genomic_DNA"/>
</dbReference>
<comment type="caution">
    <text evidence="1">The sequence shown here is derived from an EMBL/GenBank/DDBJ whole genome shotgun (WGS) entry which is preliminary data.</text>
</comment>
<evidence type="ECO:0000313" key="1">
    <source>
        <dbReference type="EMBL" id="MCQ5154350.1"/>
    </source>
</evidence>
<dbReference type="Proteomes" id="UP001206236">
    <property type="component" value="Unassembled WGS sequence"/>
</dbReference>